<organism evidence="2 3">
    <name type="scientific">Variibacter gotjawalensis</name>
    <dbReference type="NCBI Taxonomy" id="1333996"/>
    <lineage>
        <taxon>Bacteria</taxon>
        <taxon>Pseudomonadati</taxon>
        <taxon>Pseudomonadota</taxon>
        <taxon>Alphaproteobacteria</taxon>
        <taxon>Hyphomicrobiales</taxon>
        <taxon>Nitrobacteraceae</taxon>
        <taxon>Variibacter</taxon>
    </lineage>
</organism>
<proteinExistence type="predicted"/>
<gene>
    <name evidence="2" type="ORF">GJW-30_1_03025</name>
</gene>
<name>A0A0S3PX28_9BRAD</name>
<dbReference type="KEGG" id="vgo:GJW-30_1_03025"/>
<feature type="signal peptide" evidence="1">
    <location>
        <begin position="1"/>
        <end position="21"/>
    </location>
</feature>
<reference evidence="2 3" key="1">
    <citation type="submission" date="2015-08" db="EMBL/GenBank/DDBJ databases">
        <title>Investigation of the bacterial diversity of lava forest soil.</title>
        <authorList>
            <person name="Lee J.S."/>
        </authorList>
    </citation>
    <scope>NUCLEOTIDE SEQUENCE [LARGE SCALE GENOMIC DNA]</scope>
    <source>
        <strain evidence="2 3">GJW-30</strain>
    </source>
</reference>
<protein>
    <submittedName>
        <fullName evidence="2">Uncharacterized protein</fullName>
    </submittedName>
</protein>
<sequence>MNNTVASFAFITYLFPIAALADVAADAVAIIHGAVDGTSMPENSAYHASVLARASDNPYTLRSRLKVKAPTGISDEHDARISAFVTDKCQVTIEVVITARDQEVFREDAVFDFTKLTGLAKPRSTPNEPTLDLEIKDGFCVSSSSQSGTFCTGDSAWIYHQSPLPIPQAEAAIANIQKACAN</sequence>
<evidence type="ECO:0000313" key="2">
    <source>
        <dbReference type="EMBL" id="BAT60481.1"/>
    </source>
</evidence>
<dbReference type="EMBL" id="AP014946">
    <property type="protein sequence ID" value="BAT60481.1"/>
    <property type="molecule type" value="Genomic_DNA"/>
</dbReference>
<feature type="chain" id="PRO_5006615839" evidence="1">
    <location>
        <begin position="22"/>
        <end position="182"/>
    </location>
</feature>
<keyword evidence="3" id="KW-1185">Reference proteome</keyword>
<keyword evidence="1" id="KW-0732">Signal</keyword>
<evidence type="ECO:0000256" key="1">
    <source>
        <dbReference type="SAM" id="SignalP"/>
    </source>
</evidence>
<dbReference type="AlphaFoldDB" id="A0A0S3PX28"/>
<dbReference type="RefSeq" id="WP_096356717.1">
    <property type="nucleotide sequence ID" value="NZ_AP014946.1"/>
</dbReference>
<evidence type="ECO:0000313" key="3">
    <source>
        <dbReference type="Proteomes" id="UP000236884"/>
    </source>
</evidence>
<dbReference type="Proteomes" id="UP000236884">
    <property type="component" value="Chromosome"/>
</dbReference>
<accession>A0A0S3PX28</accession>